<dbReference type="VEuPathDB" id="MicrosporidiaDB:H312_02359"/>
<keyword evidence="6" id="KW-1185">Reference proteome</keyword>
<dbReference type="Pfam" id="PF04153">
    <property type="entry name" value="NOT2_3_5_C"/>
    <property type="match status" value="1"/>
</dbReference>
<gene>
    <name evidence="5" type="ORF">H312_02359</name>
</gene>
<dbReference type="GO" id="GO:0000289">
    <property type="term" value="P:nuclear-transcribed mRNA poly(A) tail shortening"/>
    <property type="evidence" value="ECO:0007669"/>
    <property type="project" value="UniProtKB-ARBA"/>
</dbReference>
<feature type="domain" description="NOT2/NOT3/NOT5 C-terminal" evidence="4">
    <location>
        <begin position="62"/>
        <end position="166"/>
    </location>
</feature>
<evidence type="ECO:0000313" key="6">
    <source>
        <dbReference type="Proteomes" id="UP000030655"/>
    </source>
</evidence>
<dbReference type="InterPro" id="IPR007282">
    <property type="entry name" value="NOT2/3/5_C"/>
</dbReference>
<keyword evidence="2" id="KW-0805">Transcription regulation</keyword>
<protein>
    <recommendedName>
        <fullName evidence="4">NOT2/NOT3/NOT5 C-terminal domain-containing protein</fullName>
    </recommendedName>
</protein>
<proteinExistence type="inferred from homology"/>
<reference evidence="5 6" key="2">
    <citation type="submission" date="2014-03" db="EMBL/GenBank/DDBJ databases">
        <title>The Genome Sequence of Anncaliia algerae insect isolate PRA339.</title>
        <authorList>
            <consortium name="The Broad Institute Genome Sequencing Platform"/>
            <consortium name="The Broad Institute Genome Sequencing Center for Infectious Disease"/>
            <person name="Cuomo C."/>
            <person name="Becnel J."/>
            <person name="Sanscrainte N."/>
            <person name="Walker B."/>
            <person name="Young S.K."/>
            <person name="Zeng Q."/>
            <person name="Gargeya S."/>
            <person name="Fitzgerald M."/>
            <person name="Haas B."/>
            <person name="Abouelleil A."/>
            <person name="Alvarado L."/>
            <person name="Arachchi H.M."/>
            <person name="Berlin A.M."/>
            <person name="Chapman S.B."/>
            <person name="Dewar J."/>
            <person name="Goldberg J."/>
            <person name="Griggs A."/>
            <person name="Gujja S."/>
            <person name="Hansen M."/>
            <person name="Howarth C."/>
            <person name="Imamovic A."/>
            <person name="Larimer J."/>
            <person name="McCowan C."/>
            <person name="Murphy C."/>
            <person name="Neiman D."/>
            <person name="Pearson M."/>
            <person name="Priest M."/>
            <person name="Roberts A."/>
            <person name="Saif S."/>
            <person name="Shea T."/>
            <person name="Sisk P."/>
            <person name="Sykes S."/>
            <person name="Wortman J."/>
            <person name="Nusbaum C."/>
            <person name="Birren B."/>
        </authorList>
    </citation>
    <scope>NUCLEOTIDE SEQUENCE [LARGE SCALE GENOMIC DNA]</scope>
    <source>
        <strain evidence="5 6">PRA339</strain>
    </source>
</reference>
<dbReference type="EMBL" id="KK365193">
    <property type="protein sequence ID" value="KCZ80236.1"/>
    <property type="molecule type" value="Genomic_DNA"/>
</dbReference>
<dbReference type="InterPro" id="IPR040168">
    <property type="entry name" value="Not2/3/5"/>
</dbReference>
<evidence type="ECO:0000259" key="4">
    <source>
        <dbReference type="Pfam" id="PF04153"/>
    </source>
</evidence>
<feature type="non-terminal residue" evidence="5">
    <location>
        <position position="1"/>
    </location>
</feature>
<dbReference type="Proteomes" id="UP000030655">
    <property type="component" value="Unassembled WGS sequence"/>
</dbReference>
<evidence type="ECO:0000313" key="5">
    <source>
        <dbReference type="EMBL" id="KCZ80236.1"/>
    </source>
</evidence>
<dbReference type="Gene3D" id="2.30.30.1020">
    <property type="entry name" value="CCR4-NOT complex subunit 2/3/5, C-terminal domain"/>
    <property type="match status" value="1"/>
</dbReference>
<dbReference type="STRING" id="1288291.A0A059EZT5"/>
<dbReference type="OrthoDB" id="293823at2759"/>
<name>A0A059EZT5_9MICR</name>
<dbReference type="InterPro" id="IPR038635">
    <property type="entry name" value="CCR4-NOT_su2/3/5_C_sf"/>
</dbReference>
<keyword evidence="3" id="KW-0804">Transcription</keyword>
<dbReference type="AlphaFoldDB" id="A0A059EZT5"/>
<organism evidence="5 6">
    <name type="scientific">Anncaliia algerae PRA339</name>
    <dbReference type="NCBI Taxonomy" id="1288291"/>
    <lineage>
        <taxon>Eukaryota</taxon>
        <taxon>Fungi</taxon>
        <taxon>Fungi incertae sedis</taxon>
        <taxon>Microsporidia</taxon>
        <taxon>Tubulinosematoidea</taxon>
        <taxon>Tubulinosematidae</taxon>
        <taxon>Anncaliia</taxon>
    </lineage>
</organism>
<accession>A0A059EZT5</accession>
<evidence type="ECO:0000256" key="1">
    <source>
        <dbReference type="ARBA" id="ARBA00007682"/>
    </source>
</evidence>
<sequence length="173" mass="21643">FNAEKLSDHSFLDSLLNFQASEIDKFKSKDLFFEHKKEEIENFLKVYDFREREYITKNKIIDFPSYFPDSRLPSFDCDQIYERLNLDTLFFIFYTEVNTIYQHYTIIQLKKRSWRFHSKYLSWFQRLEEPTMMSEEYERGSYLFFDYDTTWAIRKKCDFIFEYKYLEDEKREE</sequence>
<dbReference type="GO" id="GO:0006355">
    <property type="term" value="P:regulation of DNA-templated transcription"/>
    <property type="evidence" value="ECO:0007669"/>
    <property type="project" value="InterPro"/>
</dbReference>
<dbReference type="GO" id="GO:0030015">
    <property type="term" value="C:CCR4-NOT core complex"/>
    <property type="evidence" value="ECO:0007669"/>
    <property type="project" value="InterPro"/>
</dbReference>
<evidence type="ECO:0000256" key="3">
    <source>
        <dbReference type="ARBA" id="ARBA00023163"/>
    </source>
</evidence>
<evidence type="ECO:0000256" key="2">
    <source>
        <dbReference type="ARBA" id="ARBA00023015"/>
    </source>
</evidence>
<dbReference type="HOGENOM" id="CLU_102322_2_0_1"/>
<reference evidence="6" key="1">
    <citation type="submission" date="2013-02" db="EMBL/GenBank/DDBJ databases">
        <authorList>
            <consortium name="The Broad Institute Genome Sequencing Platform"/>
            <person name="Cuomo C."/>
            <person name="Becnel J."/>
            <person name="Sanscrainte N."/>
            <person name="Walker B."/>
            <person name="Young S.K."/>
            <person name="Zeng Q."/>
            <person name="Gargeya S."/>
            <person name="Fitzgerald M."/>
            <person name="Haas B."/>
            <person name="Abouelleil A."/>
            <person name="Alvarado L."/>
            <person name="Arachchi H.M."/>
            <person name="Berlin A.M."/>
            <person name="Chapman S.B."/>
            <person name="Dewar J."/>
            <person name="Goldberg J."/>
            <person name="Griggs A."/>
            <person name="Gujja S."/>
            <person name="Hansen M."/>
            <person name="Howarth C."/>
            <person name="Imamovic A."/>
            <person name="Larimer J."/>
            <person name="McCowan C."/>
            <person name="Murphy C."/>
            <person name="Neiman D."/>
            <person name="Pearson M."/>
            <person name="Priest M."/>
            <person name="Roberts A."/>
            <person name="Saif S."/>
            <person name="Shea T."/>
            <person name="Sisk P."/>
            <person name="Sykes S."/>
            <person name="Wortman J."/>
            <person name="Nusbaum C."/>
            <person name="Birren B."/>
        </authorList>
    </citation>
    <scope>NUCLEOTIDE SEQUENCE [LARGE SCALE GENOMIC DNA]</scope>
    <source>
        <strain evidence="6">PRA339</strain>
    </source>
</reference>
<dbReference type="PANTHER" id="PTHR23326">
    <property type="entry name" value="CCR4 NOT-RELATED"/>
    <property type="match status" value="1"/>
</dbReference>
<comment type="similarity">
    <text evidence="1">Belongs to the CNOT2/3/5 family.</text>
</comment>